<proteinExistence type="predicted"/>
<accession>A0A0A9GXY7</accession>
<reference evidence="1" key="2">
    <citation type="journal article" date="2015" name="Data Brief">
        <title>Shoot transcriptome of the giant reed, Arundo donax.</title>
        <authorList>
            <person name="Barrero R.A."/>
            <person name="Guerrero F.D."/>
            <person name="Moolhuijzen P."/>
            <person name="Goolsby J.A."/>
            <person name="Tidwell J."/>
            <person name="Bellgard S.E."/>
            <person name="Bellgard M.I."/>
        </authorList>
    </citation>
    <scope>NUCLEOTIDE SEQUENCE</scope>
    <source>
        <tissue evidence="1">Shoot tissue taken approximately 20 cm above the soil surface</tissue>
    </source>
</reference>
<reference evidence="1" key="1">
    <citation type="submission" date="2014-09" db="EMBL/GenBank/DDBJ databases">
        <authorList>
            <person name="Magalhaes I.L.F."/>
            <person name="Oliveira U."/>
            <person name="Santos F.R."/>
            <person name="Vidigal T.H.D.A."/>
            <person name="Brescovit A.D."/>
            <person name="Santos A.J."/>
        </authorList>
    </citation>
    <scope>NUCLEOTIDE SEQUENCE</scope>
    <source>
        <tissue evidence="1">Shoot tissue taken approximately 20 cm above the soil surface</tissue>
    </source>
</reference>
<dbReference type="AlphaFoldDB" id="A0A0A9GXY7"/>
<dbReference type="EMBL" id="GBRH01168509">
    <property type="protein sequence ID" value="JAE29387.1"/>
    <property type="molecule type" value="Transcribed_RNA"/>
</dbReference>
<organism evidence="1">
    <name type="scientific">Arundo donax</name>
    <name type="common">Giant reed</name>
    <name type="synonym">Donax arundinaceus</name>
    <dbReference type="NCBI Taxonomy" id="35708"/>
    <lineage>
        <taxon>Eukaryota</taxon>
        <taxon>Viridiplantae</taxon>
        <taxon>Streptophyta</taxon>
        <taxon>Embryophyta</taxon>
        <taxon>Tracheophyta</taxon>
        <taxon>Spermatophyta</taxon>
        <taxon>Magnoliopsida</taxon>
        <taxon>Liliopsida</taxon>
        <taxon>Poales</taxon>
        <taxon>Poaceae</taxon>
        <taxon>PACMAD clade</taxon>
        <taxon>Arundinoideae</taxon>
        <taxon>Arundineae</taxon>
        <taxon>Arundo</taxon>
    </lineage>
</organism>
<name>A0A0A9GXY7_ARUDO</name>
<evidence type="ECO:0000313" key="1">
    <source>
        <dbReference type="EMBL" id="JAE29387.1"/>
    </source>
</evidence>
<protein>
    <submittedName>
        <fullName evidence="1">Uncharacterized protein</fullName>
    </submittedName>
</protein>
<sequence length="32" mass="3723">MATEISTSTDCTRYSLVLETKRTVYMLGEFIY</sequence>